<keyword evidence="1" id="KW-1133">Transmembrane helix</keyword>
<evidence type="ECO:0000313" key="3">
    <source>
        <dbReference type="Proteomes" id="UP000663880"/>
    </source>
</evidence>
<accession>A0A821QJH6</accession>
<dbReference type="AlphaFoldDB" id="A0A821QJH6"/>
<keyword evidence="1" id="KW-0812">Transmembrane</keyword>
<proteinExistence type="predicted"/>
<reference evidence="2" key="1">
    <citation type="submission" date="2021-02" db="EMBL/GenBank/DDBJ databases">
        <authorList>
            <person name="Steward A R."/>
        </authorList>
    </citation>
    <scope>NUCLEOTIDE SEQUENCE</scope>
</reference>
<dbReference type="Proteomes" id="UP000663880">
    <property type="component" value="Unassembled WGS sequence"/>
</dbReference>
<name>A0A821QJH6_9NEOP</name>
<organism evidence="2 3">
    <name type="scientific">Pieris macdunnoughi</name>
    <dbReference type="NCBI Taxonomy" id="345717"/>
    <lineage>
        <taxon>Eukaryota</taxon>
        <taxon>Metazoa</taxon>
        <taxon>Ecdysozoa</taxon>
        <taxon>Arthropoda</taxon>
        <taxon>Hexapoda</taxon>
        <taxon>Insecta</taxon>
        <taxon>Pterygota</taxon>
        <taxon>Neoptera</taxon>
        <taxon>Endopterygota</taxon>
        <taxon>Lepidoptera</taxon>
        <taxon>Glossata</taxon>
        <taxon>Ditrysia</taxon>
        <taxon>Papilionoidea</taxon>
        <taxon>Pieridae</taxon>
        <taxon>Pierinae</taxon>
        <taxon>Pieris</taxon>
    </lineage>
</organism>
<evidence type="ECO:0000313" key="2">
    <source>
        <dbReference type="EMBL" id="CAF4822519.1"/>
    </source>
</evidence>
<feature type="transmembrane region" description="Helical" evidence="1">
    <location>
        <begin position="28"/>
        <end position="49"/>
    </location>
</feature>
<gene>
    <name evidence="2" type="ORF">PMACD_LOCUS4698</name>
</gene>
<keyword evidence="3" id="KW-1185">Reference proteome</keyword>
<dbReference type="PROSITE" id="PS51257">
    <property type="entry name" value="PROKAR_LIPOPROTEIN"/>
    <property type="match status" value="1"/>
</dbReference>
<sequence>MAMAKVSEVEQKRQSLIDCMKVYLIVPGWWWVGACIGGAVLLCAAGALAHPLLRRRLAGNTSTTANPTACTCGGARKTRSMRVCAATSGQPVHPRRPPVRPATRLRTPRRAAVASASLNNKTRSMAAVLLPI</sequence>
<protein>
    <submittedName>
        <fullName evidence="2">Uncharacterized protein</fullName>
    </submittedName>
</protein>
<dbReference type="EMBL" id="CAJOBZ010000008">
    <property type="protein sequence ID" value="CAF4822519.1"/>
    <property type="molecule type" value="Genomic_DNA"/>
</dbReference>
<evidence type="ECO:0000256" key="1">
    <source>
        <dbReference type="SAM" id="Phobius"/>
    </source>
</evidence>
<comment type="caution">
    <text evidence="2">The sequence shown here is derived from an EMBL/GenBank/DDBJ whole genome shotgun (WGS) entry which is preliminary data.</text>
</comment>
<keyword evidence="1" id="KW-0472">Membrane</keyword>